<comment type="caution">
    <text evidence="2">The sequence shown here is derived from an EMBL/GenBank/DDBJ whole genome shotgun (WGS) entry which is preliminary data.</text>
</comment>
<dbReference type="OrthoDB" id="76293at2759"/>
<organism evidence="2 3">
    <name type="scientific">Artemisia annua</name>
    <name type="common">Sweet wormwood</name>
    <dbReference type="NCBI Taxonomy" id="35608"/>
    <lineage>
        <taxon>Eukaryota</taxon>
        <taxon>Viridiplantae</taxon>
        <taxon>Streptophyta</taxon>
        <taxon>Embryophyta</taxon>
        <taxon>Tracheophyta</taxon>
        <taxon>Spermatophyta</taxon>
        <taxon>Magnoliopsida</taxon>
        <taxon>eudicotyledons</taxon>
        <taxon>Gunneridae</taxon>
        <taxon>Pentapetalae</taxon>
        <taxon>asterids</taxon>
        <taxon>campanulids</taxon>
        <taxon>Asterales</taxon>
        <taxon>Asteraceae</taxon>
        <taxon>Asteroideae</taxon>
        <taxon>Anthemideae</taxon>
        <taxon>Artemisiinae</taxon>
        <taxon>Artemisia</taxon>
    </lineage>
</organism>
<keyword evidence="1" id="KW-0472">Membrane</keyword>
<gene>
    <name evidence="2" type="ORF">CTI12_AA260790</name>
</gene>
<evidence type="ECO:0000313" key="3">
    <source>
        <dbReference type="Proteomes" id="UP000245207"/>
    </source>
</evidence>
<keyword evidence="1" id="KW-0812">Transmembrane</keyword>
<dbReference type="Proteomes" id="UP000245207">
    <property type="component" value="Unassembled WGS sequence"/>
</dbReference>
<dbReference type="AlphaFoldDB" id="A0A2U1NJ13"/>
<keyword evidence="1" id="KW-1133">Transmembrane helix</keyword>
<evidence type="ECO:0000256" key="1">
    <source>
        <dbReference type="SAM" id="Phobius"/>
    </source>
</evidence>
<accession>A0A2U1NJ13</accession>
<protein>
    <submittedName>
        <fullName evidence="2">Peptidase M28</fullName>
    </submittedName>
</protein>
<sequence length="74" mass="8515">MFRLSSGDKAGFKVLFWLAVMYGLMSMVAYYVLHMKFVTPLGFDAPLDRFSEARAVEHIRVLAHEIDGRQYRGT</sequence>
<dbReference type="EMBL" id="PKPP01002737">
    <property type="protein sequence ID" value="PWA73450.1"/>
    <property type="molecule type" value="Genomic_DNA"/>
</dbReference>
<name>A0A2U1NJ13_ARTAN</name>
<evidence type="ECO:0000313" key="2">
    <source>
        <dbReference type="EMBL" id="PWA73450.1"/>
    </source>
</evidence>
<dbReference type="STRING" id="35608.A0A2U1NJ13"/>
<reference evidence="2 3" key="1">
    <citation type="journal article" date="2018" name="Mol. Plant">
        <title>The genome of Artemisia annua provides insight into the evolution of Asteraceae family and artemisinin biosynthesis.</title>
        <authorList>
            <person name="Shen Q."/>
            <person name="Zhang L."/>
            <person name="Liao Z."/>
            <person name="Wang S."/>
            <person name="Yan T."/>
            <person name="Shi P."/>
            <person name="Liu M."/>
            <person name="Fu X."/>
            <person name="Pan Q."/>
            <person name="Wang Y."/>
            <person name="Lv Z."/>
            <person name="Lu X."/>
            <person name="Zhang F."/>
            <person name="Jiang W."/>
            <person name="Ma Y."/>
            <person name="Chen M."/>
            <person name="Hao X."/>
            <person name="Li L."/>
            <person name="Tang Y."/>
            <person name="Lv G."/>
            <person name="Zhou Y."/>
            <person name="Sun X."/>
            <person name="Brodelius P.E."/>
            <person name="Rose J.K.C."/>
            <person name="Tang K."/>
        </authorList>
    </citation>
    <scope>NUCLEOTIDE SEQUENCE [LARGE SCALE GENOMIC DNA]</scope>
    <source>
        <strain evidence="3">cv. Huhao1</strain>
        <tissue evidence="2">Leaf</tissue>
    </source>
</reference>
<keyword evidence="3" id="KW-1185">Reference proteome</keyword>
<feature type="transmembrane region" description="Helical" evidence="1">
    <location>
        <begin position="12"/>
        <end position="33"/>
    </location>
</feature>
<proteinExistence type="predicted"/>